<organism evidence="1">
    <name type="scientific">Schistocephalus solidus</name>
    <name type="common">Tapeworm</name>
    <dbReference type="NCBI Taxonomy" id="70667"/>
    <lineage>
        <taxon>Eukaryota</taxon>
        <taxon>Metazoa</taxon>
        <taxon>Spiralia</taxon>
        <taxon>Lophotrochozoa</taxon>
        <taxon>Platyhelminthes</taxon>
        <taxon>Cestoda</taxon>
        <taxon>Eucestoda</taxon>
        <taxon>Diphyllobothriidea</taxon>
        <taxon>Diphyllobothriidae</taxon>
        <taxon>Schistocephalus</taxon>
    </lineage>
</organism>
<dbReference type="EMBL" id="GEEE01002166">
    <property type="protein sequence ID" value="JAP61059.1"/>
    <property type="molecule type" value="Transcribed_RNA"/>
</dbReference>
<accession>A0A0V0J611</accession>
<proteinExistence type="predicted"/>
<sequence>MKESNYSKPMCLYDRSEEQSVWSMERERASQKCTPKQHNPAIEGAIYNKMLVQNKSLSTCAKAKRQKNICGGAKPVKDSEIEKSFYPVSGDGLVGADRIANYSL</sequence>
<evidence type="ECO:0000313" key="1">
    <source>
        <dbReference type="EMBL" id="JAP61059.1"/>
    </source>
</evidence>
<protein>
    <submittedName>
        <fullName evidence="1">Uncharacterized protein</fullName>
    </submittedName>
</protein>
<name>A0A0V0J611_SCHSO</name>
<gene>
    <name evidence="1" type="ORF">TR113793</name>
</gene>
<dbReference type="AlphaFoldDB" id="A0A0V0J611"/>
<reference evidence="1" key="1">
    <citation type="submission" date="2016-01" db="EMBL/GenBank/DDBJ databases">
        <title>Reference transcriptome for the parasite Schistocephalus solidus: insights into the molecular evolution of parasitism.</title>
        <authorList>
            <person name="Hebert F.O."/>
            <person name="Grambauer S."/>
            <person name="Barber I."/>
            <person name="Landry C.R."/>
            <person name="Aubin-Horth N."/>
        </authorList>
    </citation>
    <scope>NUCLEOTIDE SEQUENCE</scope>
</reference>